<keyword evidence="5 7" id="KW-0472">Membrane</keyword>
<feature type="domain" description="ABC3 transporter permease C-terminal" evidence="8">
    <location>
        <begin position="716"/>
        <end position="833"/>
    </location>
</feature>
<proteinExistence type="inferred from homology"/>
<dbReference type="InterPro" id="IPR050250">
    <property type="entry name" value="Macrolide_Exporter_MacB"/>
</dbReference>
<reference evidence="10 11" key="1">
    <citation type="submission" date="2021-01" db="EMBL/GenBank/DDBJ databases">
        <title>Draft genome sequence of Micromonospora sp. strain STR1s_6.</title>
        <authorList>
            <person name="Karlyshev A."/>
            <person name="Jawad R."/>
        </authorList>
    </citation>
    <scope>NUCLEOTIDE SEQUENCE [LARGE SCALE GENOMIC DNA]</scope>
    <source>
        <strain evidence="10 11">STR1S-6</strain>
    </source>
</reference>
<name>A0ABS1YAP1_9ACTN</name>
<feature type="transmembrane region" description="Helical" evidence="7">
    <location>
        <begin position="484"/>
        <end position="504"/>
    </location>
</feature>
<dbReference type="PANTHER" id="PTHR30572:SF4">
    <property type="entry name" value="ABC TRANSPORTER PERMEASE YTRF"/>
    <property type="match status" value="1"/>
</dbReference>
<evidence type="ECO:0000256" key="7">
    <source>
        <dbReference type="SAM" id="Phobius"/>
    </source>
</evidence>
<comment type="caution">
    <text evidence="10">The sequence shown here is derived from an EMBL/GenBank/DDBJ whole genome shotgun (WGS) entry which is preliminary data.</text>
</comment>
<feature type="transmembrane region" description="Helical" evidence="7">
    <location>
        <begin position="706"/>
        <end position="738"/>
    </location>
</feature>
<evidence type="ECO:0000256" key="3">
    <source>
        <dbReference type="ARBA" id="ARBA00022692"/>
    </source>
</evidence>
<dbReference type="InterPro" id="IPR003838">
    <property type="entry name" value="ABC3_permease_C"/>
</dbReference>
<evidence type="ECO:0000256" key="6">
    <source>
        <dbReference type="ARBA" id="ARBA00038076"/>
    </source>
</evidence>
<dbReference type="InterPro" id="IPR025857">
    <property type="entry name" value="MacB_PCD"/>
</dbReference>
<dbReference type="RefSeq" id="WP_203146863.1">
    <property type="nucleotide sequence ID" value="NZ_JAEVHL010000006.1"/>
</dbReference>
<feature type="transmembrane region" description="Helical" evidence="7">
    <location>
        <begin position="360"/>
        <end position="385"/>
    </location>
</feature>
<accession>A0ABS1YAP1</accession>
<keyword evidence="11" id="KW-1185">Reference proteome</keyword>
<dbReference type="EMBL" id="JAEVHL010000006">
    <property type="protein sequence ID" value="MBM0274438.1"/>
    <property type="molecule type" value="Genomic_DNA"/>
</dbReference>
<evidence type="ECO:0000313" key="10">
    <source>
        <dbReference type="EMBL" id="MBM0274438.1"/>
    </source>
</evidence>
<dbReference type="Pfam" id="PF12704">
    <property type="entry name" value="MacB_PCD"/>
    <property type="match status" value="2"/>
</dbReference>
<feature type="transmembrane region" description="Helical" evidence="7">
    <location>
        <begin position="314"/>
        <end position="340"/>
    </location>
</feature>
<keyword evidence="3 7" id="KW-0812">Transmembrane</keyword>
<feature type="transmembrane region" description="Helical" evidence="7">
    <location>
        <begin position="766"/>
        <end position="791"/>
    </location>
</feature>
<feature type="domain" description="ABC3 transporter permease C-terminal" evidence="8">
    <location>
        <begin position="270"/>
        <end position="388"/>
    </location>
</feature>
<feature type="transmembrane region" description="Helical" evidence="7">
    <location>
        <begin position="439"/>
        <end position="463"/>
    </location>
</feature>
<evidence type="ECO:0000313" key="11">
    <source>
        <dbReference type="Proteomes" id="UP000622245"/>
    </source>
</evidence>
<evidence type="ECO:0000259" key="9">
    <source>
        <dbReference type="Pfam" id="PF12704"/>
    </source>
</evidence>
<gene>
    <name evidence="10" type="ORF">JM949_02645</name>
</gene>
<evidence type="ECO:0000256" key="1">
    <source>
        <dbReference type="ARBA" id="ARBA00004651"/>
    </source>
</evidence>
<feature type="transmembrane region" description="Helical" evidence="7">
    <location>
        <begin position="803"/>
        <end position="823"/>
    </location>
</feature>
<evidence type="ECO:0000256" key="5">
    <source>
        <dbReference type="ARBA" id="ARBA00023136"/>
    </source>
</evidence>
<feature type="transmembrane region" description="Helical" evidence="7">
    <location>
        <begin position="265"/>
        <end position="291"/>
    </location>
</feature>
<dbReference type="Pfam" id="PF02687">
    <property type="entry name" value="FtsX"/>
    <property type="match status" value="2"/>
</dbReference>
<feature type="transmembrane region" description="Helical" evidence="7">
    <location>
        <begin position="406"/>
        <end position="427"/>
    </location>
</feature>
<feature type="domain" description="MacB-like periplasmic core" evidence="9">
    <location>
        <begin position="483"/>
        <end position="683"/>
    </location>
</feature>
<organism evidence="10 11">
    <name type="scientific">Micromonospora tarensis</name>
    <dbReference type="NCBI Taxonomy" id="2806100"/>
    <lineage>
        <taxon>Bacteria</taxon>
        <taxon>Bacillati</taxon>
        <taxon>Actinomycetota</taxon>
        <taxon>Actinomycetes</taxon>
        <taxon>Micromonosporales</taxon>
        <taxon>Micromonosporaceae</taxon>
        <taxon>Micromonospora</taxon>
    </lineage>
</organism>
<feature type="domain" description="MacB-like periplasmic core" evidence="9">
    <location>
        <begin position="17"/>
        <end position="234"/>
    </location>
</feature>
<evidence type="ECO:0000256" key="4">
    <source>
        <dbReference type="ARBA" id="ARBA00022989"/>
    </source>
</evidence>
<dbReference type="PANTHER" id="PTHR30572">
    <property type="entry name" value="MEMBRANE COMPONENT OF TRANSPORTER-RELATED"/>
    <property type="match status" value="1"/>
</dbReference>
<comment type="similarity">
    <text evidence="6">Belongs to the ABC-4 integral membrane protein family.</text>
</comment>
<keyword evidence="2" id="KW-1003">Cell membrane</keyword>
<sequence>MLRATLKSLLGRKLRLALSAIAIILAVTFVSAALVLQSTLNRSFDTAFNSAFERIQLQVTAASPLGGDPGTAPPVPLDDTVVARTSGVSGVASARGEVRANGARIIGRDGRVPETSGQRIGVSWAEGSGATLTEGRAPAAPGEIVINAGLAKETGYRVGDAVGVLTMKPRQQFTVVGIATYEGRDDLVNGEQTISFALPTAQELMLGAPGAFSSIDVRLAPGADTGKVKADVRNALGDGFLVRTGTEVAHDASGPARGTFTGITYVLLGFAGVAVLVGVFLIANAFSIVVAQRTKELALLRAIGAGRGQVRRSVLLEALIVSFLSWIGGFALGLLVGRLAASALASGDDGVPIAGFQLPIAALVVSFLVGVGVTLLSALLPAARASRVAPVAAMRLTTQKERPSKVNTIIGAVLLVAGAAVIGAGLAGDAIAAVGGGALLTFVGVILVTPVLIAPVISLVGGLTRSVPARLGRLNATRHPRRTALTAVSLMIGVMLVTIVSTVLSSLQSTATHVVDANLKAELIVNSGAVSAGSVPPTINPESLRRMRELPDVAAVAGYAFEPAKVNGKDDYVLSWDDVSALTKIASVQFVAGGLSTDKVLLNEGTAKRLDAKTGDQLTVQLGRGEERTLEVGGVFGDTQVADGIVLPWSFASTGFRTDQPNQAYVKLREGAPLTATKSEVVALLRDNPEVEVRTRSELIDQAGSAIGLIVAVVQVLLAVAMIIAILGVVNTLVLAVLERTNEFGMLRAIGMYRGDVRRMIMVESVVMSLFGAVLGVVLGAGLGLALVQALKSQGINQMALPWQLMLVYVVAAAVVGVLAALAPAGRAAKLNILAAVRHA</sequence>
<comment type="subcellular location">
    <subcellularLocation>
        <location evidence="1">Cell membrane</location>
        <topology evidence="1">Multi-pass membrane protein</topology>
    </subcellularLocation>
</comment>
<protein>
    <submittedName>
        <fullName evidence="10">ABC transporter permease</fullName>
    </submittedName>
</protein>
<keyword evidence="4 7" id="KW-1133">Transmembrane helix</keyword>
<evidence type="ECO:0000259" key="8">
    <source>
        <dbReference type="Pfam" id="PF02687"/>
    </source>
</evidence>
<evidence type="ECO:0000256" key="2">
    <source>
        <dbReference type="ARBA" id="ARBA00022475"/>
    </source>
</evidence>
<dbReference type="Proteomes" id="UP000622245">
    <property type="component" value="Unassembled WGS sequence"/>
</dbReference>